<evidence type="ECO:0000256" key="5">
    <source>
        <dbReference type="ARBA" id="ARBA00023033"/>
    </source>
</evidence>
<dbReference type="Proteomes" id="UP001220324">
    <property type="component" value="Unassembled WGS sequence"/>
</dbReference>
<comment type="similarity">
    <text evidence="1">Belongs to the paxM FAD-dependent monooxygenase family.</text>
</comment>
<dbReference type="Pfam" id="PF01494">
    <property type="entry name" value="FAD_binding_3"/>
    <property type="match status" value="1"/>
</dbReference>
<dbReference type="PANTHER" id="PTHR13789:SF147">
    <property type="entry name" value="PUTATIVE (AFU_ORTHOLOGUE AFUA_2G01950)-RELATED"/>
    <property type="match status" value="1"/>
</dbReference>
<gene>
    <name evidence="7" type="ORF">N7494_008191</name>
</gene>
<dbReference type="Gene3D" id="3.50.50.60">
    <property type="entry name" value="FAD/NAD(P)-binding domain"/>
    <property type="match status" value="1"/>
</dbReference>
<evidence type="ECO:0000259" key="6">
    <source>
        <dbReference type="Pfam" id="PF01494"/>
    </source>
</evidence>
<evidence type="ECO:0000256" key="1">
    <source>
        <dbReference type="ARBA" id="ARBA00007992"/>
    </source>
</evidence>
<dbReference type="InterPro" id="IPR002938">
    <property type="entry name" value="FAD-bd"/>
</dbReference>
<dbReference type="EMBL" id="JAQIZZ010000006">
    <property type="protein sequence ID" value="KAJ5538712.1"/>
    <property type="molecule type" value="Genomic_DNA"/>
</dbReference>
<keyword evidence="4" id="KW-0560">Oxidoreductase</keyword>
<evidence type="ECO:0000313" key="8">
    <source>
        <dbReference type="Proteomes" id="UP001220324"/>
    </source>
</evidence>
<feature type="domain" description="FAD-binding" evidence="6">
    <location>
        <begin position="10"/>
        <end position="339"/>
    </location>
</feature>
<keyword evidence="3" id="KW-0274">FAD</keyword>
<keyword evidence="8" id="KW-1185">Reference proteome</keyword>
<comment type="caution">
    <text evidence="7">The sequence shown here is derived from an EMBL/GenBank/DDBJ whole genome shotgun (WGS) entry which is preliminary data.</text>
</comment>
<sequence>MSNQPLPLKITIVGAGIAGLSSAIALSDVNPNHQITIIEANPALSEFGAGLQLFANSTRLLHKWGLSPSMEKVACSATHMSIRRWRDNTELVRNMNSPTSLWLYGWPQWQIYRPDLQQVLFERVQQMPNVSVLFGKSVKLIDHETGTVYTDSAGGEVIKADLTIAADGIWSKARRCLPTTKDVIPTPSMEHAYRAMIPRERMLSHPLTAPLISSPEAKSWVGPGVFILGYTVSSGKFYNLAIIVPRPSEGMPLGSWNEPADVERMRALTCDWCEEAQVLTSHVRAEECVAWTLGEIGPIQSYICPSGRVALVGDAAHALLPHAAQGAGMAMEDAASLAEFVSSLWSREDLPKDLPKVLSAWSRFRQARVEHLRGMSHGNASDMTLPDGDEQIARDVKWNAILDMQRAQAELAEVGLEEVREKVIRERPLPDPTSKSTVDPGGRMWISGYDIREESQKFCREHLAVEQARL</sequence>
<name>A0AAD6CTX9_9EURO</name>
<dbReference type="AlphaFoldDB" id="A0AAD6CTX9"/>
<evidence type="ECO:0000256" key="3">
    <source>
        <dbReference type="ARBA" id="ARBA00022827"/>
    </source>
</evidence>
<protein>
    <recommendedName>
        <fullName evidence="6">FAD-binding domain-containing protein</fullName>
    </recommendedName>
</protein>
<accession>A0AAD6CTX9</accession>
<dbReference type="SUPFAM" id="SSF54373">
    <property type="entry name" value="FAD-linked reductases, C-terminal domain"/>
    <property type="match status" value="1"/>
</dbReference>
<evidence type="ECO:0000256" key="4">
    <source>
        <dbReference type="ARBA" id="ARBA00023002"/>
    </source>
</evidence>
<organism evidence="7 8">
    <name type="scientific">Penicillium frequentans</name>
    <dbReference type="NCBI Taxonomy" id="3151616"/>
    <lineage>
        <taxon>Eukaryota</taxon>
        <taxon>Fungi</taxon>
        <taxon>Dikarya</taxon>
        <taxon>Ascomycota</taxon>
        <taxon>Pezizomycotina</taxon>
        <taxon>Eurotiomycetes</taxon>
        <taxon>Eurotiomycetidae</taxon>
        <taxon>Eurotiales</taxon>
        <taxon>Aspergillaceae</taxon>
        <taxon>Penicillium</taxon>
    </lineage>
</organism>
<evidence type="ECO:0000256" key="2">
    <source>
        <dbReference type="ARBA" id="ARBA00022630"/>
    </source>
</evidence>
<keyword evidence="2" id="KW-0285">Flavoprotein</keyword>
<evidence type="ECO:0000313" key="7">
    <source>
        <dbReference type="EMBL" id="KAJ5538712.1"/>
    </source>
</evidence>
<dbReference type="GO" id="GO:0071949">
    <property type="term" value="F:FAD binding"/>
    <property type="evidence" value="ECO:0007669"/>
    <property type="project" value="InterPro"/>
</dbReference>
<dbReference type="PRINTS" id="PR00420">
    <property type="entry name" value="RNGMNOXGNASE"/>
</dbReference>
<dbReference type="SUPFAM" id="SSF51905">
    <property type="entry name" value="FAD/NAD(P)-binding domain"/>
    <property type="match status" value="1"/>
</dbReference>
<keyword evidence="5" id="KW-0503">Monooxygenase</keyword>
<proteinExistence type="inferred from homology"/>
<dbReference type="InterPro" id="IPR036188">
    <property type="entry name" value="FAD/NAD-bd_sf"/>
</dbReference>
<dbReference type="PANTHER" id="PTHR13789">
    <property type="entry name" value="MONOOXYGENASE"/>
    <property type="match status" value="1"/>
</dbReference>
<reference evidence="7 8" key="1">
    <citation type="journal article" date="2023" name="IMA Fungus">
        <title>Comparative genomic study of the Penicillium genus elucidates a diverse pangenome and 15 lateral gene transfer events.</title>
        <authorList>
            <person name="Petersen C."/>
            <person name="Sorensen T."/>
            <person name="Nielsen M.R."/>
            <person name="Sondergaard T.E."/>
            <person name="Sorensen J.L."/>
            <person name="Fitzpatrick D.A."/>
            <person name="Frisvad J.C."/>
            <person name="Nielsen K.L."/>
        </authorList>
    </citation>
    <scope>NUCLEOTIDE SEQUENCE [LARGE SCALE GENOMIC DNA]</scope>
    <source>
        <strain evidence="7 8">IBT 35679</strain>
    </source>
</reference>
<dbReference type="GO" id="GO:0004497">
    <property type="term" value="F:monooxygenase activity"/>
    <property type="evidence" value="ECO:0007669"/>
    <property type="project" value="UniProtKB-KW"/>
</dbReference>
<dbReference type="InterPro" id="IPR050493">
    <property type="entry name" value="FAD-dep_Monooxygenase_BioMet"/>
</dbReference>